<sequence>MSFLKNLPYPGVIEELNYDELLKGVKELFKSYLTDKEISLLESDNYSALLETLAYRELLLRARINSAVKSMLLPFAQGSDLDNIVAIYGIERLKGEKPTAGIELSLSTPRDADTIIPAGTVLTSDNGDVAYIKETAIVKKGELKTTAVSVLDIFIKSSPLKCEYIQTPFPFVLKAKQLSEFGGGAEVESDERLKERAVLSLERFSTAGSKKAYIYHALSANAKVEEASVLNGGPGIVKVYLKTSDMSEETRQSVADYLSGEKIRPLTDTVIVENATIKNIEVRAELELTDMFLQDSIDKEIKGSKSSLSIGEDLNLSYVYSTLHKSGVYRARLITPSADTKVGDDSFIKVSFSLSYKKAEL</sequence>
<dbReference type="PANTHER" id="PTHR37829">
    <property type="entry name" value="PHAGE-LIKE ELEMENT PBSX PROTEIN XKDT"/>
    <property type="match status" value="1"/>
</dbReference>
<dbReference type="InterPro" id="IPR058531">
    <property type="entry name" value="Baseplate_J_M"/>
</dbReference>
<dbReference type="InterPro" id="IPR052399">
    <property type="entry name" value="Phage_Baseplate_Assmbl_Protein"/>
</dbReference>
<dbReference type="Pfam" id="PF26078">
    <property type="entry name" value="Baseplate_J_M"/>
    <property type="match status" value="1"/>
</dbReference>
<dbReference type="EMBL" id="BK014702">
    <property type="protein sequence ID" value="DAD68441.1"/>
    <property type="molecule type" value="Genomic_DNA"/>
</dbReference>
<evidence type="ECO:0000259" key="1">
    <source>
        <dbReference type="Pfam" id="PF26078"/>
    </source>
</evidence>
<protein>
    <submittedName>
        <fullName evidence="2">Baseplate assembly protein</fullName>
    </submittedName>
</protein>
<reference evidence="2" key="1">
    <citation type="journal article" date="2021" name="Proc. Natl. Acad. Sci. U.S.A.">
        <title>A Catalog of Tens of Thousands of Viruses from Human Metagenomes Reveals Hidden Associations with Chronic Diseases.</title>
        <authorList>
            <person name="Tisza M.J."/>
            <person name="Buck C.B."/>
        </authorList>
    </citation>
    <scope>NUCLEOTIDE SEQUENCE</scope>
    <source>
        <strain evidence="2">CtJHU2</strain>
    </source>
</reference>
<accession>A0A8S5LF00</accession>
<dbReference type="PANTHER" id="PTHR37829:SF3">
    <property type="entry name" value="PROTEIN JAYE-RELATED"/>
    <property type="match status" value="1"/>
</dbReference>
<feature type="domain" description="Baseplate J-like central" evidence="1">
    <location>
        <begin position="205"/>
        <end position="272"/>
    </location>
</feature>
<proteinExistence type="predicted"/>
<organism evidence="2">
    <name type="scientific">Myoviridae sp. ctJHU2</name>
    <dbReference type="NCBI Taxonomy" id="2823540"/>
    <lineage>
        <taxon>Viruses</taxon>
        <taxon>Duplodnaviria</taxon>
        <taxon>Heunggongvirae</taxon>
        <taxon>Uroviricota</taxon>
        <taxon>Caudoviricetes</taxon>
    </lineage>
</organism>
<name>A0A8S5LF00_9CAUD</name>
<dbReference type="InterPro" id="IPR014507">
    <property type="entry name" value="Baseplate_assembly_J_pred"/>
</dbReference>
<evidence type="ECO:0000313" key="2">
    <source>
        <dbReference type="EMBL" id="DAD68441.1"/>
    </source>
</evidence>
<dbReference type="PIRSF" id="PIRSF020481">
    <property type="entry name" value="BAP"/>
    <property type="match status" value="1"/>
</dbReference>